<dbReference type="Gene3D" id="1.10.510.10">
    <property type="entry name" value="Transferase(Phosphotransferase) domain 1"/>
    <property type="match status" value="1"/>
</dbReference>
<keyword evidence="4" id="KW-1185">Reference proteome</keyword>
<dbReference type="EMBL" id="ASGP02000005">
    <property type="protein sequence ID" value="KAH9505828.1"/>
    <property type="molecule type" value="Genomic_DNA"/>
</dbReference>
<dbReference type="InterPro" id="IPR011009">
    <property type="entry name" value="Kinase-like_dom_sf"/>
</dbReference>
<reference evidence="3" key="1">
    <citation type="submission" date="2013-05" db="EMBL/GenBank/DDBJ databases">
        <authorList>
            <person name="Yim A.K.Y."/>
            <person name="Chan T.F."/>
            <person name="Ji K.M."/>
            <person name="Liu X.Y."/>
            <person name="Zhou J.W."/>
            <person name="Li R.Q."/>
            <person name="Yang K.Y."/>
            <person name="Li J."/>
            <person name="Li M."/>
            <person name="Law P.T.W."/>
            <person name="Wu Y.L."/>
            <person name="Cai Z.L."/>
            <person name="Qin H."/>
            <person name="Bao Y."/>
            <person name="Leung R.K.K."/>
            <person name="Ng P.K.S."/>
            <person name="Zou J."/>
            <person name="Zhong X.J."/>
            <person name="Ran P.X."/>
            <person name="Zhong N.S."/>
            <person name="Liu Z.G."/>
            <person name="Tsui S.K.W."/>
        </authorList>
    </citation>
    <scope>NUCLEOTIDE SEQUENCE</scope>
    <source>
        <strain evidence="3">Derf</strain>
        <tissue evidence="3">Whole organism</tissue>
    </source>
</reference>
<dbReference type="AlphaFoldDB" id="A0A922HUJ7"/>
<keyword evidence="3" id="KW-0418">Kinase</keyword>
<feature type="domain" description="Protein kinase" evidence="2">
    <location>
        <begin position="57"/>
        <end position="412"/>
    </location>
</feature>
<evidence type="ECO:0000313" key="4">
    <source>
        <dbReference type="Proteomes" id="UP000790347"/>
    </source>
</evidence>
<accession>A0A922HUJ7</accession>
<dbReference type="PANTHER" id="PTHR22961:SF16">
    <property type="entry name" value="SERINE_THREONINE-PROTEIN KINASE 40"/>
    <property type="match status" value="1"/>
</dbReference>
<dbReference type="SMART" id="SM00220">
    <property type="entry name" value="S_TKc"/>
    <property type="match status" value="1"/>
</dbReference>
<organism evidence="3 4">
    <name type="scientific">Dermatophagoides farinae</name>
    <name type="common">American house dust mite</name>
    <dbReference type="NCBI Taxonomy" id="6954"/>
    <lineage>
        <taxon>Eukaryota</taxon>
        <taxon>Metazoa</taxon>
        <taxon>Ecdysozoa</taxon>
        <taxon>Arthropoda</taxon>
        <taxon>Chelicerata</taxon>
        <taxon>Arachnida</taxon>
        <taxon>Acari</taxon>
        <taxon>Acariformes</taxon>
        <taxon>Sarcoptiformes</taxon>
        <taxon>Astigmata</taxon>
        <taxon>Psoroptidia</taxon>
        <taxon>Analgoidea</taxon>
        <taxon>Pyroglyphidae</taxon>
        <taxon>Dermatophagoidinae</taxon>
        <taxon>Dermatophagoides</taxon>
    </lineage>
</organism>
<dbReference type="InterPro" id="IPR024104">
    <property type="entry name" value="Tribbles/Ser_Thr_kinase_40"/>
</dbReference>
<sequence length="412" mass="48053">MKRNYQSSFGTDGFSGVGDDGDDDDDLDKISKMIHTICPNFETNNNRSIRKCDCNPYRSFIRAGPFVIGCQLTDVHQLSGIDNYIARKMYDTNPNKFYLLKIVVLPKNRRDENQSQRQAKMMIFNEYSVLSMLKNQPGVIQIRGLYSDVYFEENKDKNDGDDLDICEQCTKIVQTTSIPFKKISNPGDDDDDDNNDNSECPKNDHHHYLDCKYLNKIGKFFRRLILAFDCHVLHTFSLITPMIPYLSNRYTRFRCEYENLQEYVKRYKSVNEMKALRILFEVVKVIKGLHEKNVAHRDLRLENILYNHRNGKILIINFGLARYVINDTTCINDHRGSSAYISPDVLKRRPYAPKPSDCWTLGVIFYSMLLGKFPFYAETFNELFKKINTGHYDLPSINVFHIGNNENYAFID</sequence>
<dbReference type="Pfam" id="PF00069">
    <property type="entry name" value="Pkinase"/>
    <property type="match status" value="1"/>
</dbReference>
<feature type="region of interest" description="Disordered" evidence="1">
    <location>
        <begin position="180"/>
        <end position="201"/>
    </location>
</feature>
<comment type="caution">
    <text evidence="3">The sequence shown here is derived from an EMBL/GenBank/DDBJ whole genome shotgun (WGS) entry which is preliminary data.</text>
</comment>
<dbReference type="GO" id="GO:0005524">
    <property type="term" value="F:ATP binding"/>
    <property type="evidence" value="ECO:0007669"/>
    <property type="project" value="InterPro"/>
</dbReference>
<reference evidence="3" key="2">
    <citation type="journal article" date="2022" name="Res Sq">
        <title>Comparative Genomics Reveals Insights into the Divergent Evolution of Astigmatic Mites and Household Pest Adaptations.</title>
        <authorList>
            <person name="Xiong Q."/>
            <person name="Wan A.T.-Y."/>
            <person name="Liu X.-Y."/>
            <person name="Fung C.S.-H."/>
            <person name="Xiao X."/>
            <person name="Malainual N."/>
            <person name="Hou J."/>
            <person name="Wang L."/>
            <person name="Wang M."/>
            <person name="Yang K."/>
            <person name="Cui Y."/>
            <person name="Leung E."/>
            <person name="Nong W."/>
            <person name="Shin S.-K."/>
            <person name="Au S."/>
            <person name="Jeong K.Y."/>
            <person name="Chew F.T."/>
            <person name="Hui J."/>
            <person name="Leung T.F."/>
            <person name="Tungtrongchitr A."/>
            <person name="Zhong N."/>
            <person name="Liu Z."/>
            <person name="Tsui S."/>
        </authorList>
    </citation>
    <scope>NUCLEOTIDE SEQUENCE</scope>
    <source>
        <strain evidence="3">Derf</strain>
        <tissue evidence="3">Whole organism</tissue>
    </source>
</reference>
<dbReference type="SUPFAM" id="SSF56112">
    <property type="entry name" value="Protein kinase-like (PK-like)"/>
    <property type="match status" value="1"/>
</dbReference>
<evidence type="ECO:0000259" key="2">
    <source>
        <dbReference type="PROSITE" id="PS50011"/>
    </source>
</evidence>
<evidence type="ECO:0000313" key="3">
    <source>
        <dbReference type="EMBL" id="KAH9505828.1"/>
    </source>
</evidence>
<protein>
    <submittedName>
        <fullName evidence="3">Serine/threonine-protein kinase 40</fullName>
    </submittedName>
</protein>
<dbReference type="Proteomes" id="UP000790347">
    <property type="component" value="Unassembled WGS sequence"/>
</dbReference>
<dbReference type="GO" id="GO:0004672">
    <property type="term" value="F:protein kinase activity"/>
    <property type="evidence" value="ECO:0007669"/>
    <property type="project" value="InterPro"/>
</dbReference>
<gene>
    <name evidence="3" type="primary">STK40</name>
    <name evidence="3" type="ORF">DERF_010600</name>
</gene>
<name>A0A922HUJ7_DERFA</name>
<dbReference type="PANTHER" id="PTHR22961">
    <property type="entry name" value="SER/THR PROTEIN KINASE-TRB"/>
    <property type="match status" value="1"/>
</dbReference>
<proteinExistence type="predicted"/>
<evidence type="ECO:0000256" key="1">
    <source>
        <dbReference type="SAM" id="MobiDB-lite"/>
    </source>
</evidence>
<dbReference type="InterPro" id="IPR000719">
    <property type="entry name" value="Prot_kinase_dom"/>
</dbReference>
<dbReference type="PROSITE" id="PS50011">
    <property type="entry name" value="PROTEIN_KINASE_DOM"/>
    <property type="match status" value="1"/>
</dbReference>
<keyword evidence="3" id="KW-0808">Transferase</keyword>
<feature type="compositionally biased region" description="Acidic residues" evidence="1">
    <location>
        <begin position="187"/>
        <end position="196"/>
    </location>
</feature>